<protein>
    <submittedName>
        <fullName evidence="1">Uncharacterized protein</fullName>
    </submittedName>
</protein>
<sequence length="239" mass="27092">MPGRLYEDYFDLQLRFAARYAGLAAIPRREAISRCTNLRRRFGLADASGAQTWSRFLDTLPDGAAHEEVLERTMSFHELHARPAESPFGCFSYDAPDAQGTLRIHFMPGERHWADSPLGDARLPQRLSELRALFADVRRRHPHARRVRGLSWLYNLAGYKRLFPPEYVASIALPAFAVHLNGSSTWGQVLNHRQEVKGRLRDRVLGNLDATTMHAPWRAFPLPALSASCGISRFHESFG</sequence>
<organism evidence="1 2">
    <name type="scientific">Ramlibacter henchirensis</name>
    <dbReference type="NCBI Taxonomy" id="204072"/>
    <lineage>
        <taxon>Bacteria</taxon>
        <taxon>Pseudomonadati</taxon>
        <taxon>Pseudomonadota</taxon>
        <taxon>Betaproteobacteria</taxon>
        <taxon>Burkholderiales</taxon>
        <taxon>Comamonadaceae</taxon>
        <taxon>Ramlibacter</taxon>
    </lineage>
</organism>
<keyword evidence="2" id="KW-1185">Reference proteome</keyword>
<dbReference type="OrthoDB" id="9087640at2"/>
<accession>A0A4Z0C5Z3</accession>
<dbReference type="AlphaFoldDB" id="A0A4Z0C5Z3"/>
<evidence type="ECO:0000313" key="2">
    <source>
        <dbReference type="Proteomes" id="UP000298180"/>
    </source>
</evidence>
<evidence type="ECO:0000313" key="1">
    <source>
        <dbReference type="EMBL" id="TFZ05475.1"/>
    </source>
</evidence>
<reference evidence="1 2" key="1">
    <citation type="submission" date="2019-03" db="EMBL/GenBank/DDBJ databases">
        <title>Ramlibacter henchirensis DSM 14656, whole genome shotgun sequence.</title>
        <authorList>
            <person name="Zhang X."/>
            <person name="Feng G."/>
            <person name="Zhu H."/>
        </authorList>
    </citation>
    <scope>NUCLEOTIDE SEQUENCE [LARGE SCALE GENOMIC DNA]</scope>
    <source>
        <strain evidence="1 2">DSM 14656</strain>
    </source>
</reference>
<dbReference type="RefSeq" id="WP_135261556.1">
    <property type="nucleotide sequence ID" value="NZ_SMLM01000001.1"/>
</dbReference>
<comment type="caution">
    <text evidence="1">The sequence shown here is derived from an EMBL/GenBank/DDBJ whole genome shotgun (WGS) entry which is preliminary data.</text>
</comment>
<name>A0A4Z0C5Z3_9BURK</name>
<proteinExistence type="predicted"/>
<gene>
    <name evidence="1" type="ORF">EZ313_02035</name>
</gene>
<dbReference type="Proteomes" id="UP000298180">
    <property type="component" value="Unassembled WGS sequence"/>
</dbReference>
<dbReference type="EMBL" id="SMLM01000001">
    <property type="protein sequence ID" value="TFZ05475.1"/>
    <property type="molecule type" value="Genomic_DNA"/>
</dbReference>